<name>A0ABS0P513_9BRAD</name>
<organism evidence="6 7">
    <name type="scientific">Bradyrhizobium diversitatis</name>
    <dbReference type="NCBI Taxonomy" id="2755406"/>
    <lineage>
        <taxon>Bacteria</taxon>
        <taxon>Pseudomonadati</taxon>
        <taxon>Pseudomonadota</taxon>
        <taxon>Alphaproteobacteria</taxon>
        <taxon>Hyphomicrobiales</taxon>
        <taxon>Nitrobacteraceae</taxon>
        <taxon>Bradyrhizobium</taxon>
    </lineage>
</organism>
<dbReference type="PANTHER" id="PTHR47894:SF1">
    <property type="entry name" value="HTH-TYPE TRANSCRIPTIONAL REGULATOR VQSM"/>
    <property type="match status" value="1"/>
</dbReference>
<dbReference type="InterPro" id="IPR009057">
    <property type="entry name" value="Homeodomain-like_sf"/>
</dbReference>
<dbReference type="Pfam" id="PF12833">
    <property type="entry name" value="HTH_18"/>
    <property type="match status" value="1"/>
</dbReference>
<evidence type="ECO:0000256" key="2">
    <source>
        <dbReference type="ARBA" id="ARBA00023125"/>
    </source>
</evidence>
<evidence type="ECO:0000256" key="1">
    <source>
        <dbReference type="ARBA" id="ARBA00023015"/>
    </source>
</evidence>
<dbReference type="RefSeq" id="WP_197967117.1">
    <property type="nucleotide sequence ID" value="NZ_JACEGD010000016.1"/>
</dbReference>
<evidence type="ECO:0000313" key="7">
    <source>
        <dbReference type="Proteomes" id="UP001194539"/>
    </source>
</evidence>
<dbReference type="SMART" id="SM00342">
    <property type="entry name" value="HTH_ARAC"/>
    <property type="match status" value="1"/>
</dbReference>
<protein>
    <submittedName>
        <fullName evidence="6">Helix-turn-helix transcriptional regulator</fullName>
    </submittedName>
</protein>
<evidence type="ECO:0000256" key="3">
    <source>
        <dbReference type="ARBA" id="ARBA00023163"/>
    </source>
</evidence>
<dbReference type="EMBL" id="JACEGD010000016">
    <property type="protein sequence ID" value="MBH5388393.1"/>
    <property type="molecule type" value="Genomic_DNA"/>
</dbReference>
<dbReference type="PROSITE" id="PS01124">
    <property type="entry name" value="HTH_ARAC_FAMILY_2"/>
    <property type="match status" value="1"/>
</dbReference>
<dbReference type="SUPFAM" id="SSF46689">
    <property type="entry name" value="Homeodomain-like"/>
    <property type="match status" value="1"/>
</dbReference>
<accession>A0ABS0P513</accession>
<evidence type="ECO:0000259" key="5">
    <source>
        <dbReference type="PROSITE" id="PS01124"/>
    </source>
</evidence>
<dbReference type="Gene3D" id="1.10.10.60">
    <property type="entry name" value="Homeodomain-like"/>
    <property type="match status" value="1"/>
</dbReference>
<keyword evidence="2" id="KW-0238">DNA-binding</keyword>
<feature type="domain" description="HTH araC/xylS-type" evidence="5">
    <location>
        <begin position="52"/>
        <end position="150"/>
    </location>
</feature>
<sequence length="178" mass="19576">MPVLPFATVGEVALWRAMAIRSGAFCVNIGEYVGRAEVLRRIMKRVSTPSRYAVRAAIAASLRQDRAVLPQTAHRLGISARSLQRRLAEMGTTYAELVAEVRLDTACHLLAESDENIADIAARLGFAGASSFSRNFARLMKIQPNVYRRQQSNRTNGAKCGPFARKPAGKRFSGPRND</sequence>
<feature type="region of interest" description="Disordered" evidence="4">
    <location>
        <begin position="149"/>
        <end position="178"/>
    </location>
</feature>
<proteinExistence type="predicted"/>
<comment type="caution">
    <text evidence="6">The sequence shown here is derived from an EMBL/GenBank/DDBJ whole genome shotgun (WGS) entry which is preliminary data.</text>
</comment>
<dbReference type="PANTHER" id="PTHR47894">
    <property type="entry name" value="HTH-TYPE TRANSCRIPTIONAL REGULATOR GADX"/>
    <property type="match status" value="1"/>
</dbReference>
<evidence type="ECO:0000256" key="4">
    <source>
        <dbReference type="SAM" id="MobiDB-lite"/>
    </source>
</evidence>
<dbReference type="InterPro" id="IPR018060">
    <property type="entry name" value="HTH_AraC"/>
</dbReference>
<dbReference type="Proteomes" id="UP001194539">
    <property type="component" value="Unassembled WGS sequence"/>
</dbReference>
<gene>
    <name evidence="6" type="ORF">H1B27_19195</name>
</gene>
<keyword evidence="7" id="KW-1185">Reference proteome</keyword>
<keyword evidence="3" id="KW-0804">Transcription</keyword>
<evidence type="ECO:0000313" key="6">
    <source>
        <dbReference type="EMBL" id="MBH5388393.1"/>
    </source>
</evidence>
<reference evidence="6 7" key="1">
    <citation type="submission" date="2020-07" db="EMBL/GenBank/DDBJ databases">
        <title>Bradyrhizobium diversity isolated from nodules of indigenous legumes of Western Australia.</title>
        <authorList>
            <person name="Klepa M.S."/>
        </authorList>
    </citation>
    <scope>NUCLEOTIDE SEQUENCE [LARGE SCALE GENOMIC DNA]</scope>
    <source>
        <strain evidence="6 7">CNPSo 4019</strain>
    </source>
</reference>
<keyword evidence="1" id="KW-0805">Transcription regulation</keyword>